<dbReference type="CDD" id="cd07434">
    <property type="entry name" value="PHP_PolIIIA_DnaE2"/>
    <property type="match status" value="1"/>
</dbReference>
<protein>
    <recommendedName>
        <fullName evidence="9">Error-prone DNA polymerase</fullName>
        <ecNumber evidence="9">2.7.7.7</ecNumber>
    </recommendedName>
</protein>
<dbReference type="Gene3D" id="3.20.20.140">
    <property type="entry name" value="Metal-dependent hydrolases"/>
    <property type="match status" value="1"/>
</dbReference>
<dbReference type="SUPFAM" id="SSF89550">
    <property type="entry name" value="PHP domain-like"/>
    <property type="match status" value="1"/>
</dbReference>
<dbReference type="Proteomes" id="UP000060787">
    <property type="component" value="Chromosome"/>
</dbReference>
<dbReference type="Gene3D" id="1.10.150.870">
    <property type="match status" value="1"/>
</dbReference>
<evidence type="ECO:0000256" key="6">
    <source>
        <dbReference type="ARBA" id="ARBA00022932"/>
    </source>
</evidence>
<dbReference type="GO" id="GO:0005737">
    <property type="term" value="C:cytoplasm"/>
    <property type="evidence" value="ECO:0007669"/>
    <property type="project" value="UniProtKB-SubCell"/>
</dbReference>
<dbReference type="PANTHER" id="PTHR32294">
    <property type="entry name" value="DNA POLYMERASE III SUBUNIT ALPHA"/>
    <property type="match status" value="1"/>
</dbReference>
<dbReference type="Pfam" id="PF02811">
    <property type="entry name" value="PHP"/>
    <property type="match status" value="1"/>
</dbReference>
<name>A0A0S2FBY1_LYSAN</name>
<evidence type="ECO:0000256" key="3">
    <source>
        <dbReference type="ARBA" id="ARBA00022695"/>
    </source>
</evidence>
<evidence type="ECO:0000256" key="4">
    <source>
        <dbReference type="ARBA" id="ARBA00022705"/>
    </source>
</evidence>
<dbReference type="InterPro" id="IPR011708">
    <property type="entry name" value="DNA_pol3_alpha_NTPase_dom"/>
</dbReference>
<dbReference type="InterPro" id="IPR003141">
    <property type="entry name" value="Pol/His_phosphatase_N"/>
</dbReference>
<keyword evidence="3 9" id="KW-0548">Nucleotidyltransferase</keyword>
<dbReference type="RefSeq" id="WP_057918214.1">
    <property type="nucleotide sequence ID" value="NZ_CP011129.1"/>
</dbReference>
<evidence type="ECO:0000256" key="7">
    <source>
        <dbReference type="ARBA" id="ARBA00023204"/>
    </source>
</evidence>
<comment type="catalytic activity">
    <reaction evidence="8 9">
        <text>DNA(n) + a 2'-deoxyribonucleoside 5'-triphosphate = DNA(n+1) + diphosphate</text>
        <dbReference type="Rhea" id="RHEA:22508"/>
        <dbReference type="Rhea" id="RHEA-COMP:17339"/>
        <dbReference type="Rhea" id="RHEA-COMP:17340"/>
        <dbReference type="ChEBI" id="CHEBI:33019"/>
        <dbReference type="ChEBI" id="CHEBI:61560"/>
        <dbReference type="ChEBI" id="CHEBI:173112"/>
        <dbReference type="EC" id="2.7.7.7"/>
    </reaction>
</comment>
<evidence type="ECO:0000313" key="11">
    <source>
        <dbReference type="EMBL" id="ALN81063.1"/>
    </source>
</evidence>
<keyword evidence="4 9" id="KW-0235">DNA replication</keyword>
<dbReference type="HAMAP" id="MF_01902">
    <property type="entry name" value="DNApol_error_prone"/>
    <property type="match status" value="1"/>
</dbReference>
<comment type="function">
    <text evidence="9">DNA polymerase involved in damage-induced mutagenesis and translesion synthesis (TLS). It is not the major replicative DNA polymerase.</text>
</comment>
<evidence type="ECO:0000256" key="1">
    <source>
        <dbReference type="ARBA" id="ARBA00022490"/>
    </source>
</evidence>
<dbReference type="GO" id="GO:0008408">
    <property type="term" value="F:3'-5' exonuclease activity"/>
    <property type="evidence" value="ECO:0007669"/>
    <property type="project" value="InterPro"/>
</dbReference>
<dbReference type="KEGG" id="lab:LA76x_2933"/>
<dbReference type="InterPro" id="IPR004013">
    <property type="entry name" value="PHP_dom"/>
</dbReference>
<dbReference type="STRING" id="84531.LA76x_2933"/>
<proteinExistence type="inferred from homology"/>
<comment type="similarity">
    <text evidence="9">Belongs to the DNA polymerase type-C family. DnaE2 subfamily.</text>
</comment>
<dbReference type="PANTHER" id="PTHR32294:SF4">
    <property type="entry name" value="ERROR-PRONE DNA POLYMERASE"/>
    <property type="match status" value="1"/>
</dbReference>
<dbReference type="eggNOG" id="COG0587">
    <property type="taxonomic scope" value="Bacteria"/>
</dbReference>
<comment type="subcellular location">
    <subcellularLocation>
        <location evidence="9">Cytoplasm</location>
    </subcellularLocation>
</comment>
<dbReference type="EC" id="2.7.7.7" evidence="9"/>
<dbReference type="GO" id="GO:0003887">
    <property type="term" value="F:DNA-directed DNA polymerase activity"/>
    <property type="evidence" value="ECO:0007669"/>
    <property type="project" value="UniProtKB-UniRule"/>
</dbReference>
<dbReference type="InterPro" id="IPR040982">
    <property type="entry name" value="DNA_pol3_finger"/>
</dbReference>
<dbReference type="Pfam" id="PF17657">
    <property type="entry name" value="DNA_pol3_finger"/>
    <property type="match status" value="1"/>
</dbReference>
<keyword evidence="12" id="KW-1185">Reference proteome</keyword>
<dbReference type="CDD" id="cd04485">
    <property type="entry name" value="DnaE_OBF"/>
    <property type="match status" value="1"/>
</dbReference>
<reference evidence="11 12" key="1">
    <citation type="journal article" date="2015" name="BMC Genomics">
        <title>Comparative genomics and metabolic profiling of the genus Lysobacter.</title>
        <authorList>
            <person name="de Bruijn I."/>
            <person name="Cheng X."/>
            <person name="de Jager V."/>
            <person name="Exposito R.G."/>
            <person name="Watrous J."/>
            <person name="Patel N."/>
            <person name="Postma J."/>
            <person name="Dorrestein P.C."/>
            <person name="Kobayashi D."/>
            <person name="Raaijmakers J.M."/>
        </authorList>
    </citation>
    <scope>NUCLEOTIDE SEQUENCE [LARGE SCALE GENOMIC DNA]</scope>
    <source>
        <strain evidence="11 12">76</strain>
    </source>
</reference>
<dbReference type="InterPro" id="IPR004805">
    <property type="entry name" value="DnaE2/DnaE/PolC"/>
</dbReference>
<organism evidence="11 12">
    <name type="scientific">Lysobacter antibioticus</name>
    <dbReference type="NCBI Taxonomy" id="84531"/>
    <lineage>
        <taxon>Bacteria</taxon>
        <taxon>Pseudomonadati</taxon>
        <taxon>Pseudomonadota</taxon>
        <taxon>Gammaproteobacteria</taxon>
        <taxon>Lysobacterales</taxon>
        <taxon>Lysobacteraceae</taxon>
        <taxon>Lysobacter</taxon>
    </lineage>
</organism>
<dbReference type="InterPro" id="IPR023073">
    <property type="entry name" value="DnaE2"/>
</dbReference>
<keyword evidence="5 9" id="KW-0227">DNA damage</keyword>
<dbReference type="EMBL" id="CP011129">
    <property type="protein sequence ID" value="ALN81063.1"/>
    <property type="molecule type" value="Genomic_DNA"/>
</dbReference>
<dbReference type="NCBIfam" id="TIGR00594">
    <property type="entry name" value="polc"/>
    <property type="match status" value="1"/>
</dbReference>
<accession>A0A0S2FBY1</accession>
<dbReference type="GO" id="GO:0006260">
    <property type="term" value="P:DNA replication"/>
    <property type="evidence" value="ECO:0007669"/>
    <property type="project" value="UniProtKB-KW"/>
</dbReference>
<evidence type="ECO:0000256" key="2">
    <source>
        <dbReference type="ARBA" id="ARBA00022679"/>
    </source>
</evidence>
<keyword evidence="2 9" id="KW-0808">Transferase</keyword>
<evidence type="ECO:0000313" key="12">
    <source>
        <dbReference type="Proteomes" id="UP000060787"/>
    </source>
</evidence>
<keyword evidence="7 9" id="KW-0234">DNA repair</keyword>
<dbReference type="PATRIC" id="fig|84531.8.peg.2945"/>
<sequence length="1041" mass="116131">MSALPDSALPDYAELHCLSAFSFQRGASIASELFERAQALGYRALAITDECTLAGIVRAWQAAKQTGLALIVGSEIRIDGGPRIVLLVAEPAGYASLCGLITTARRRAKKGEYRSLREDFDGRCEGLLALWLPDGDDRDDAHAAWLRERFGARLWLAVELHRGPDDDARLVELQALAARHGLATVAAGDVHMHERARRPLQDVLTAIRHRTTVAEAGHRLFPNGERHLRIRKALAAIYPRAMLEESVRIAAMCRFDLKRDLEYQYPHELIPAGETPKTWLPRLVEKGAAARWPHGVPADAQKQIDHELRVIAHLDYESYFLTVHDIVDFARSQDILCQGRGSAANSVVCYALGITEIDPVRMGMLFERFMSIERNEPPDIDVDFEHERREEVLQYVFNRYGRERAALTAVAISYRGRSAVRNVAAALGMPQDQIGELARTLDRWSEDVPLPEHLRERGFDPDSPLLQRVVALSAHLVQQGFPRHLSQHPGGFVISERPLHTLVPVENAAMDDRTVVQWDKDDLDALGILKVDCLALGMLTAVRKTLASLERQGHGQLDMAGILARGEDEAVYDMICEADTIGVFQIESRAQMSMLPRLRPRTFYDLVIEIAIVRPGPIQGDMVNPYLLRRKNPELVEYPSEALRTVLVRTLGVPLFQEQVMQIAIVAAGYEPGQADELRRSMAAWKRHGGLEPHRDKLREGMLERGYTEDFAHRIFEQIKGFGSYGFPESHAASFALITYVSCWLKHHHPAAFACGVINSMPMGFYTPGQILHDARRHGVAVLPVDVRYSEWDCTLEPVHGRVGKHPHAIRMGLRLINGFDEASAERIADARVRAPWRDVEELCTRAAIDTRVRALLADSGALRALAGHRHRARWAVAGVDTQLPLFAGVARDEAPVSLPLPTAGEDVQADYALLGTTLGRHPLSLLRSALHARRCRRSSQLAKTESGTLIRFAGLVTVRQHPETSGGVTFLSLEDEDGTVNAIVWRDLAQRQRRVLVEARLMAIDARLERVDGVQNLIVSRMEDLTALLGSLSTHSRDFH</sequence>
<evidence type="ECO:0000259" key="10">
    <source>
        <dbReference type="SMART" id="SM00481"/>
    </source>
</evidence>
<evidence type="ECO:0000256" key="8">
    <source>
        <dbReference type="ARBA" id="ARBA00049244"/>
    </source>
</evidence>
<dbReference type="Pfam" id="PF14579">
    <property type="entry name" value="HHH_6"/>
    <property type="match status" value="1"/>
</dbReference>
<gene>
    <name evidence="11" type="primary">dnaE</name>
    <name evidence="9" type="synonym">dnaE2</name>
    <name evidence="11" type="ORF">LA76x_2933</name>
</gene>
<dbReference type="InterPro" id="IPR016195">
    <property type="entry name" value="Pol/histidinol_Pase-like"/>
</dbReference>
<dbReference type="SMART" id="SM00481">
    <property type="entry name" value="POLIIIAc"/>
    <property type="match status" value="1"/>
</dbReference>
<dbReference type="NCBIfam" id="NF004225">
    <property type="entry name" value="PRK05672.1"/>
    <property type="match status" value="1"/>
</dbReference>
<dbReference type="InterPro" id="IPR029460">
    <property type="entry name" value="DNAPol_HHH"/>
</dbReference>
<dbReference type="Pfam" id="PF07733">
    <property type="entry name" value="DNA_pol3_alpha"/>
    <property type="match status" value="1"/>
</dbReference>
<evidence type="ECO:0000256" key="9">
    <source>
        <dbReference type="HAMAP-Rule" id="MF_01902"/>
    </source>
</evidence>
<keyword evidence="6 9" id="KW-0239">DNA-directed DNA polymerase</keyword>
<feature type="domain" description="Polymerase/histidinol phosphatase N-terminal" evidence="10">
    <location>
        <begin position="13"/>
        <end position="80"/>
    </location>
</feature>
<dbReference type="GO" id="GO:0006281">
    <property type="term" value="P:DNA repair"/>
    <property type="evidence" value="ECO:0007669"/>
    <property type="project" value="UniProtKB-UniRule"/>
</dbReference>
<keyword evidence="1 9" id="KW-0963">Cytoplasm</keyword>
<evidence type="ECO:0000256" key="5">
    <source>
        <dbReference type="ARBA" id="ARBA00022763"/>
    </source>
</evidence>
<dbReference type="AlphaFoldDB" id="A0A0S2FBY1"/>